<dbReference type="InterPro" id="IPR000917">
    <property type="entry name" value="Sulfatase_N"/>
</dbReference>
<keyword evidence="4" id="KW-0106">Calcium</keyword>
<comment type="similarity">
    <text evidence="1">Belongs to the sulfatase family.</text>
</comment>
<name>A0A9D8KGX2_9DELT</name>
<evidence type="ECO:0000313" key="6">
    <source>
        <dbReference type="EMBL" id="MBN1574840.1"/>
    </source>
</evidence>
<proteinExistence type="inferred from homology"/>
<dbReference type="Pfam" id="PF14707">
    <property type="entry name" value="Sulfatase_C"/>
    <property type="match status" value="1"/>
</dbReference>
<dbReference type="Proteomes" id="UP000809273">
    <property type="component" value="Unassembled WGS sequence"/>
</dbReference>
<dbReference type="PROSITE" id="PS00149">
    <property type="entry name" value="SULFATASE_2"/>
    <property type="match status" value="1"/>
</dbReference>
<dbReference type="PANTHER" id="PTHR42693:SF33">
    <property type="entry name" value="ARYLSULFATASE"/>
    <property type="match status" value="1"/>
</dbReference>
<dbReference type="Gene3D" id="3.40.720.10">
    <property type="entry name" value="Alkaline Phosphatase, subunit A"/>
    <property type="match status" value="1"/>
</dbReference>
<evidence type="ECO:0000313" key="7">
    <source>
        <dbReference type="Proteomes" id="UP000809273"/>
    </source>
</evidence>
<evidence type="ECO:0000256" key="4">
    <source>
        <dbReference type="ARBA" id="ARBA00022837"/>
    </source>
</evidence>
<evidence type="ECO:0000256" key="3">
    <source>
        <dbReference type="ARBA" id="ARBA00022801"/>
    </source>
</evidence>
<sequence length="473" mass="52937">MDNKLSRRDLMRYGGSLLTAAALSGGSGYLLSSGLAFGEEQKNLPNIVFIMTDDMGYGDLGCYGGKSIRTPNIDRLAAEGMRFTDFYVCSPVCSPSRYGLLTGRYPARVDLNLALIPDEIPLKTKLEYGFYEKIGLLGILDLGDPGSCVGIPADEYTLAEGLKDAGYATCIIGKWHLGYAPEYSPNLNGFDYFYGSPGVNDMKPFILMRNDTVLEGHITDQTTLTKRYTVEAVDFIERSKDAPFFLYFAHTFPHHPYHASDDFLGKSKGGLYGDTVEEIDWSVGEVLKKLDELGLSENTIVVFTNDNGQLFEGSPAGMRGCKGLTYEGGVRVPMIARWPGVIRPGTVNKGAAINLDFYPTFLSIAGVPLPDDRPIDGRNMMHMFKGDESSPNEAIYYYHAEKVEAIRVGRWKYMRKHNVYVWPSNLQFKGPWLFDMEVDPNERYNVGHTYPEVMKELEAMIVKWEGSFEPKKW</sequence>
<dbReference type="PROSITE" id="PS51318">
    <property type="entry name" value="TAT"/>
    <property type="match status" value="1"/>
</dbReference>
<reference evidence="6" key="2">
    <citation type="submission" date="2021-01" db="EMBL/GenBank/DDBJ databases">
        <authorList>
            <person name="Hahn C.R."/>
            <person name="Youssef N.H."/>
            <person name="Elshahed M."/>
        </authorList>
    </citation>
    <scope>NUCLEOTIDE SEQUENCE</scope>
    <source>
        <strain evidence="6">Zod_Metabat.24</strain>
    </source>
</reference>
<dbReference type="SUPFAM" id="SSF53649">
    <property type="entry name" value="Alkaline phosphatase-like"/>
    <property type="match status" value="1"/>
</dbReference>
<accession>A0A9D8KGX2</accession>
<dbReference type="CDD" id="cd16026">
    <property type="entry name" value="GALNS_like"/>
    <property type="match status" value="1"/>
</dbReference>
<dbReference type="PANTHER" id="PTHR42693">
    <property type="entry name" value="ARYLSULFATASE FAMILY MEMBER"/>
    <property type="match status" value="1"/>
</dbReference>
<keyword evidence="2" id="KW-0479">Metal-binding</keyword>
<dbReference type="EMBL" id="JAFGIX010000090">
    <property type="protein sequence ID" value="MBN1574840.1"/>
    <property type="molecule type" value="Genomic_DNA"/>
</dbReference>
<organism evidence="6 7">
    <name type="scientific">Candidatus Zymogenus saltonus</name>
    <dbReference type="NCBI Taxonomy" id="2844893"/>
    <lineage>
        <taxon>Bacteria</taxon>
        <taxon>Deltaproteobacteria</taxon>
        <taxon>Candidatus Zymogenia</taxon>
        <taxon>Candidatus Zymogeniales</taxon>
        <taxon>Candidatus Zymogenaceae</taxon>
        <taxon>Candidatus Zymogenus</taxon>
    </lineage>
</organism>
<dbReference type="InterPro" id="IPR017850">
    <property type="entry name" value="Alkaline_phosphatase_core_sf"/>
</dbReference>
<comment type="caution">
    <text evidence="6">The sequence shown here is derived from an EMBL/GenBank/DDBJ whole genome shotgun (WGS) entry which is preliminary data.</text>
</comment>
<dbReference type="PROSITE" id="PS00523">
    <property type="entry name" value="SULFATASE_1"/>
    <property type="match status" value="1"/>
</dbReference>
<dbReference type="InterPro" id="IPR024607">
    <property type="entry name" value="Sulfatase_CS"/>
</dbReference>
<dbReference type="InterPro" id="IPR050738">
    <property type="entry name" value="Sulfatase"/>
</dbReference>
<protein>
    <submittedName>
        <fullName evidence="6">Sulfatase</fullName>
    </submittedName>
</protein>
<gene>
    <name evidence="6" type="ORF">JW984_16715</name>
</gene>
<evidence type="ECO:0000256" key="1">
    <source>
        <dbReference type="ARBA" id="ARBA00008779"/>
    </source>
</evidence>
<reference evidence="6" key="1">
    <citation type="journal article" date="2021" name="Environ. Microbiol.">
        <title>Genomic characterization of three novel Desulfobacterota classes expand the metabolic and phylogenetic diversity of the phylum.</title>
        <authorList>
            <person name="Murphy C.L."/>
            <person name="Biggerstaff J."/>
            <person name="Eichhorn A."/>
            <person name="Ewing E."/>
            <person name="Shahan R."/>
            <person name="Soriano D."/>
            <person name="Stewart S."/>
            <person name="VanMol K."/>
            <person name="Walker R."/>
            <person name="Walters P."/>
            <person name="Elshahed M.S."/>
            <person name="Youssef N.H."/>
        </authorList>
    </citation>
    <scope>NUCLEOTIDE SEQUENCE</scope>
    <source>
        <strain evidence="6">Zod_Metabat.24</strain>
    </source>
</reference>
<dbReference type="Pfam" id="PF00884">
    <property type="entry name" value="Sulfatase"/>
    <property type="match status" value="1"/>
</dbReference>
<keyword evidence="3" id="KW-0378">Hydrolase</keyword>
<dbReference type="GO" id="GO:0046872">
    <property type="term" value="F:metal ion binding"/>
    <property type="evidence" value="ECO:0007669"/>
    <property type="project" value="UniProtKB-KW"/>
</dbReference>
<feature type="domain" description="Sulfatase N-terminal" evidence="5">
    <location>
        <begin position="45"/>
        <end position="367"/>
    </location>
</feature>
<evidence type="ECO:0000256" key="2">
    <source>
        <dbReference type="ARBA" id="ARBA00022723"/>
    </source>
</evidence>
<dbReference type="Gene3D" id="3.30.1120.10">
    <property type="match status" value="1"/>
</dbReference>
<dbReference type="AlphaFoldDB" id="A0A9D8KGX2"/>
<dbReference type="GO" id="GO:0004065">
    <property type="term" value="F:arylsulfatase activity"/>
    <property type="evidence" value="ECO:0007669"/>
    <property type="project" value="TreeGrafter"/>
</dbReference>
<evidence type="ECO:0000259" key="5">
    <source>
        <dbReference type="Pfam" id="PF00884"/>
    </source>
</evidence>
<dbReference type="InterPro" id="IPR006311">
    <property type="entry name" value="TAT_signal"/>
</dbReference>